<dbReference type="InterPro" id="IPR017972">
    <property type="entry name" value="Cyt_P450_CS"/>
</dbReference>
<dbReference type="PRINTS" id="PR00385">
    <property type="entry name" value="P450"/>
</dbReference>
<dbReference type="InterPro" id="IPR002401">
    <property type="entry name" value="Cyt_P450_E_grp-I"/>
</dbReference>
<comment type="pathway">
    <text evidence="2">Mycotoxin biosynthesis.</text>
</comment>
<organism evidence="11 12">
    <name type="scientific">Stachybotrys elegans</name>
    <dbReference type="NCBI Taxonomy" id="80388"/>
    <lineage>
        <taxon>Eukaryota</taxon>
        <taxon>Fungi</taxon>
        <taxon>Dikarya</taxon>
        <taxon>Ascomycota</taxon>
        <taxon>Pezizomycotina</taxon>
        <taxon>Sordariomycetes</taxon>
        <taxon>Hypocreomycetidae</taxon>
        <taxon>Hypocreales</taxon>
        <taxon>Stachybotryaceae</taxon>
        <taxon>Stachybotrys</taxon>
    </lineage>
</organism>
<evidence type="ECO:0000256" key="5">
    <source>
        <dbReference type="ARBA" id="ARBA00022723"/>
    </source>
</evidence>
<comment type="cofactor">
    <cofactor evidence="1 9">
        <name>heme</name>
        <dbReference type="ChEBI" id="CHEBI:30413"/>
    </cofactor>
</comment>
<feature type="binding site" description="axial binding residue" evidence="9">
    <location>
        <position position="442"/>
    </location>
    <ligand>
        <name>heme</name>
        <dbReference type="ChEBI" id="CHEBI:30413"/>
    </ligand>
    <ligandPart>
        <name>Fe</name>
        <dbReference type="ChEBI" id="CHEBI:18248"/>
    </ligandPart>
</feature>
<evidence type="ECO:0000256" key="4">
    <source>
        <dbReference type="ARBA" id="ARBA00022617"/>
    </source>
</evidence>
<name>A0A8K0SCI8_9HYPO</name>
<dbReference type="GO" id="GO:0020037">
    <property type="term" value="F:heme binding"/>
    <property type="evidence" value="ECO:0007669"/>
    <property type="project" value="InterPro"/>
</dbReference>
<keyword evidence="8 10" id="KW-0503">Monooxygenase</keyword>
<keyword evidence="4 9" id="KW-0349">Heme</keyword>
<dbReference type="EMBL" id="JAGPNK010000027">
    <property type="protein sequence ID" value="KAH7303916.1"/>
    <property type="molecule type" value="Genomic_DNA"/>
</dbReference>
<evidence type="ECO:0000256" key="7">
    <source>
        <dbReference type="ARBA" id="ARBA00023004"/>
    </source>
</evidence>
<dbReference type="GO" id="GO:0005506">
    <property type="term" value="F:iron ion binding"/>
    <property type="evidence" value="ECO:0007669"/>
    <property type="project" value="InterPro"/>
</dbReference>
<dbReference type="SUPFAM" id="SSF48264">
    <property type="entry name" value="Cytochrome P450"/>
    <property type="match status" value="1"/>
</dbReference>
<dbReference type="Gene3D" id="1.10.630.10">
    <property type="entry name" value="Cytochrome P450"/>
    <property type="match status" value="1"/>
</dbReference>
<dbReference type="PROSITE" id="PS00086">
    <property type="entry name" value="CYTOCHROME_P450"/>
    <property type="match status" value="1"/>
</dbReference>
<dbReference type="InterPro" id="IPR050364">
    <property type="entry name" value="Cytochrome_P450_fung"/>
</dbReference>
<evidence type="ECO:0000256" key="2">
    <source>
        <dbReference type="ARBA" id="ARBA00004685"/>
    </source>
</evidence>
<dbReference type="PRINTS" id="PR00463">
    <property type="entry name" value="EP450I"/>
</dbReference>
<accession>A0A8K0SCI8</accession>
<protein>
    <submittedName>
        <fullName evidence="11">Cytochrome P450</fullName>
    </submittedName>
</protein>
<evidence type="ECO:0000256" key="1">
    <source>
        <dbReference type="ARBA" id="ARBA00001971"/>
    </source>
</evidence>
<comment type="caution">
    <text evidence="11">The sequence shown here is derived from an EMBL/GenBank/DDBJ whole genome shotgun (WGS) entry which is preliminary data.</text>
</comment>
<proteinExistence type="inferred from homology"/>
<evidence type="ECO:0000256" key="6">
    <source>
        <dbReference type="ARBA" id="ARBA00023002"/>
    </source>
</evidence>
<sequence length="540" mass="60990">MLHILAIQFAVVSVGIIGYYLRREKKTNLPLPPGPRPLPIIGNYKDLPPPGALEFQHWLKFKEQYGPVISLTVFGQPMIILYDKEAIVELLDKQSLKTSNRPSQPFGNLMCGFGQFLPSLQYGDAFKKQRKIVHQQMGTKALASQFDEVQDVESARLLLRILKHPEDLREHIKTEASAIILKATYGYAVEPHGTDPLVSLVDYMMECLASTFVPLSWLPDIFPFLIHLPEGFPGAQSFQEVARRCKEVINAVVDAPYSLVKNQLSENSNRPSFVASLIQEYTKEDGTIDAEDELAIKRSAGIMYGAAADTTVTTISSMILAMLLYPETQRKAQKEIDAVLGVGVMPLLADRDRLPYVDALIKECWRWYSVVPIGTTHVATEELIYNNYRIPNGSYLLMMNDWLTHDPEVHPNPEAFEPERFLTPRNEPDPTTAVFGRGRRICPGRFMAEDSVFLTVSRILAVFNINKKKDALGREVKFEVDRTPGLISRLGEFPYEISPRSEKHAELIRSIETTHPWEKGDAPLLESRVHQLGEKLIHRG</sequence>
<keyword evidence="12" id="KW-1185">Reference proteome</keyword>
<keyword evidence="5 9" id="KW-0479">Metal-binding</keyword>
<keyword evidence="7 9" id="KW-0408">Iron</keyword>
<dbReference type="OrthoDB" id="2789670at2759"/>
<evidence type="ECO:0000313" key="11">
    <source>
        <dbReference type="EMBL" id="KAH7303916.1"/>
    </source>
</evidence>
<dbReference type="Pfam" id="PF00067">
    <property type="entry name" value="p450"/>
    <property type="match status" value="1"/>
</dbReference>
<dbReference type="AlphaFoldDB" id="A0A8K0SCI8"/>
<dbReference type="Proteomes" id="UP000813444">
    <property type="component" value="Unassembled WGS sequence"/>
</dbReference>
<reference evidence="11" key="1">
    <citation type="journal article" date="2021" name="Nat. Commun.">
        <title>Genetic determinants of endophytism in the Arabidopsis root mycobiome.</title>
        <authorList>
            <person name="Mesny F."/>
            <person name="Miyauchi S."/>
            <person name="Thiergart T."/>
            <person name="Pickel B."/>
            <person name="Atanasova L."/>
            <person name="Karlsson M."/>
            <person name="Huettel B."/>
            <person name="Barry K.W."/>
            <person name="Haridas S."/>
            <person name="Chen C."/>
            <person name="Bauer D."/>
            <person name="Andreopoulos W."/>
            <person name="Pangilinan J."/>
            <person name="LaButti K."/>
            <person name="Riley R."/>
            <person name="Lipzen A."/>
            <person name="Clum A."/>
            <person name="Drula E."/>
            <person name="Henrissat B."/>
            <person name="Kohler A."/>
            <person name="Grigoriev I.V."/>
            <person name="Martin F.M."/>
            <person name="Hacquard S."/>
        </authorList>
    </citation>
    <scope>NUCLEOTIDE SEQUENCE</scope>
    <source>
        <strain evidence="11">MPI-CAGE-CH-0235</strain>
    </source>
</reference>
<dbReference type="GO" id="GO:0004497">
    <property type="term" value="F:monooxygenase activity"/>
    <property type="evidence" value="ECO:0007669"/>
    <property type="project" value="UniProtKB-KW"/>
</dbReference>
<evidence type="ECO:0000313" key="12">
    <source>
        <dbReference type="Proteomes" id="UP000813444"/>
    </source>
</evidence>
<evidence type="ECO:0000256" key="10">
    <source>
        <dbReference type="RuleBase" id="RU000461"/>
    </source>
</evidence>
<gene>
    <name evidence="11" type="ORF">B0I35DRAFT_383274</name>
</gene>
<evidence type="ECO:0000256" key="8">
    <source>
        <dbReference type="ARBA" id="ARBA00023033"/>
    </source>
</evidence>
<dbReference type="PANTHER" id="PTHR46300">
    <property type="entry name" value="P450, PUTATIVE (EUROFUNG)-RELATED-RELATED"/>
    <property type="match status" value="1"/>
</dbReference>
<dbReference type="GO" id="GO:0016705">
    <property type="term" value="F:oxidoreductase activity, acting on paired donors, with incorporation or reduction of molecular oxygen"/>
    <property type="evidence" value="ECO:0007669"/>
    <property type="project" value="InterPro"/>
</dbReference>
<comment type="similarity">
    <text evidence="3 10">Belongs to the cytochrome P450 family.</text>
</comment>
<dbReference type="CDD" id="cd11065">
    <property type="entry name" value="CYP64-like"/>
    <property type="match status" value="1"/>
</dbReference>
<dbReference type="InterPro" id="IPR036396">
    <property type="entry name" value="Cyt_P450_sf"/>
</dbReference>
<keyword evidence="6 10" id="KW-0560">Oxidoreductase</keyword>
<dbReference type="InterPro" id="IPR001128">
    <property type="entry name" value="Cyt_P450"/>
</dbReference>
<dbReference type="PANTHER" id="PTHR46300:SF7">
    <property type="entry name" value="P450, PUTATIVE (EUROFUNG)-RELATED"/>
    <property type="match status" value="1"/>
</dbReference>
<evidence type="ECO:0000256" key="3">
    <source>
        <dbReference type="ARBA" id="ARBA00010617"/>
    </source>
</evidence>
<evidence type="ECO:0000256" key="9">
    <source>
        <dbReference type="PIRSR" id="PIRSR602401-1"/>
    </source>
</evidence>